<protein>
    <recommendedName>
        <fullName evidence="4">HTTM domain-containing protein</fullName>
    </recommendedName>
</protein>
<dbReference type="AlphaFoldDB" id="A0A9E8N9Z8"/>
<keyword evidence="3" id="KW-1185">Reference proteome</keyword>
<feature type="transmembrane region" description="Helical" evidence="1">
    <location>
        <begin position="89"/>
        <end position="118"/>
    </location>
</feature>
<dbReference type="RefSeq" id="WP_244823430.1">
    <property type="nucleotide sequence ID" value="NZ_CP112998.1"/>
</dbReference>
<proteinExistence type="predicted"/>
<evidence type="ECO:0008006" key="4">
    <source>
        <dbReference type="Google" id="ProtNLM"/>
    </source>
</evidence>
<accession>A0A9E8N9Z8</accession>
<keyword evidence="1" id="KW-0472">Membrane</keyword>
<feature type="transmembrane region" description="Helical" evidence="1">
    <location>
        <begin position="64"/>
        <end position="83"/>
    </location>
</feature>
<organism evidence="2 3">
    <name type="scientific">Dyadobacter pollutisoli</name>
    <dbReference type="NCBI Taxonomy" id="2910158"/>
    <lineage>
        <taxon>Bacteria</taxon>
        <taxon>Pseudomonadati</taxon>
        <taxon>Bacteroidota</taxon>
        <taxon>Cytophagia</taxon>
        <taxon>Cytophagales</taxon>
        <taxon>Spirosomataceae</taxon>
        <taxon>Dyadobacter</taxon>
    </lineage>
</organism>
<evidence type="ECO:0000313" key="2">
    <source>
        <dbReference type="EMBL" id="WAC12730.1"/>
    </source>
</evidence>
<evidence type="ECO:0000256" key="1">
    <source>
        <dbReference type="SAM" id="Phobius"/>
    </source>
</evidence>
<reference evidence="2" key="1">
    <citation type="submission" date="2022-11" db="EMBL/GenBank/DDBJ databases">
        <title>Dyadobacter pollutisoli sp. nov., isolated from plastic dumped soil.</title>
        <authorList>
            <person name="Kim J.M."/>
            <person name="Kim K.R."/>
            <person name="Lee J.K."/>
            <person name="Hao L."/>
            <person name="Jeon C.O."/>
        </authorList>
    </citation>
    <scope>NUCLEOTIDE SEQUENCE</scope>
    <source>
        <strain evidence="2">U1</strain>
    </source>
</reference>
<evidence type="ECO:0000313" key="3">
    <source>
        <dbReference type="Proteomes" id="UP001164653"/>
    </source>
</evidence>
<dbReference type="EMBL" id="CP112998">
    <property type="protein sequence ID" value="WAC12730.1"/>
    <property type="molecule type" value="Genomic_DNA"/>
</dbReference>
<keyword evidence="1" id="KW-0812">Transmembrane</keyword>
<dbReference type="Proteomes" id="UP001164653">
    <property type="component" value="Chromosome"/>
</dbReference>
<gene>
    <name evidence="2" type="ORF">ON006_01945</name>
</gene>
<keyword evidence="1" id="KW-1133">Transmembrane helix</keyword>
<sequence length="353" mass="39471">MKDLNPLYLLNKHLIPELVLMVRLLAMYLIASNESPFLGNQGGGRFLPVIRFLEDIGTDSEYNLVVRLIFYAGVLILLFSSFIRLGSLLAGLSFVIGTISCQTCISVAHLFVASLFVCTALSNRVTGSGLIRYQLIVLYLGADLNKVIDRDWWNGASMETLLVVKHQIPAYLSLAGFFPPMFLSQVIGIGVIVLQFGIAVTLFRKNWLISAMVMAIMLHLPMVLLMRMTFGPFVVALVLAYSSLLTWPQKLRYQAGIHSSFLVNVLKMLDFNDQVVISKPETSNESFKTWFRTLLDFLTHPAILLSLTVLSAGLIRYGLTIVLVAAVLFIFYIKVWKNRSRIQQSGAAPLLFQ</sequence>
<feature type="transmembrane region" description="Helical" evidence="1">
    <location>
        <begin position="314"/>
        <end position="333"/>
    </location>
</feature>
<feature type="transmembrane region" description="Helical" evidence="1">
    <location>
        <begin position="230"/>
        <end position="247"/>
    </location>
</feature>
<name>A0A9E8N9Z8_9BACT</name>
<feature type="transmembrane region" description="Helical" evidence="1">
    <location>
        <begin position="168"/>
        <end position="194"/>
    </location>
</feature>
<dbReference type="KEGG" id="dpf:ON006_01945"/>